<feature type="compositionally biased region" description="Basic residues" evidence="1">
    <location>
        <begin position="161"/>
        <end position="174"/>
    </location>
</feature>
<feature type="region of interest" description="Disordered" evidence="1">
    <location>
        <begin position="136"/>
        <end position="203"/>
    </location>
</feature>
<keyword evidence="3" id="KW-1185">Reference proteome</keyword>
<evidence type="ECO:0000256" key="1">
    <source>
        <dbReference type="SAM" id="MobiDB-lite"/>
    </source>
</evidence>
<feature type="region of interest" description="Disordered" evidence="1">
    <location>
        <begin position="90"/>
        <end position="109"/>
    </location>
</feature>
<protein>
    <submittedName>
        <fullName evidence="2">Uncharacterized protein</fullName>
    </submittedName>
</protein>
<feature type="compositionally biased region" description="Basic residues" evidence="1">
    <location>
        <begin position="94"/>
        <end position="103"/>
    </location>
</feature>
<dbReference type="AlphaFoldDB" id="A0AAE1ADD9"/>
<feature type="region of interest" description="Disordered" evidence="1">
    <location>
        <begin position="1"/>
        <end position="41"/>
    </location>
</feature>
<feature type="compositionally biased region" description="Polar residues" evidence="1">
    <location>
        <begin position="1"/>
        <end position="10"/>
    </location>
</feature>
<organism evidence="2 3">
    <name type="scientific">Elysia crispata</name>
    <name type="common">lettuce slug</name>
    <dbReference type="NCBI Taxonomy" id="231223"/>
    <lineage>
        <taxon>Eukaryota</taxon>
        <taxon>Metazoa</taxon>
        <taxon>Spiralia</taxon>
        <taxon>Lophotrochozoa</taxon>
        <taxon>Mollusca</taxon>
        <taxon>Gastropoda</taxon>
        <taxon>Heterobranchia</taxon>
        <taxon>Euthyneura</taxon>
        <taxon>Panpulmonata</taxon>
        <taxon>Sacoglossa</taxon>
        <taxon>Placobranchoidea</taxon>
        <taxon>Plakobranchidae</taxon>
        <taxon>Elysia</taxon>
    </lineage>
</organism>
<sequence length="322" mass="35733">MATVMTNSRPPSGRVPASAVSSHAHNSLLPVPPRLPFPTSPAMPDRRARLKRLNLSSIASRESGITEAGSDGGSVVEEDVLLSKRAARMGHTPRGYHRTHTKGRIGSASNAATVVQNNRNLSGDFSDAGSDRLHPHLNLMDLSSDDPVSDHGSGNMPPPSKLRHRNIITSRQHRPLGDAPDAADSRECQRRGRSRQGRGEPVRFRLPDISIRQTVSSPQPQGIFLTSLAYDIKLRFTLEQNDLGHWSVIDLCDLWVKRFGNVYRNHGLDIHVSLLSRSCQFKILKTFALFLLLLSSKTNEDNYRTDFGFYVSPGMTQTWMKI</sequence>
<comment type="caution">
    <text evidence="2">The sequence shown here is derived from an EMBL/GenBank/DDBJ whole genome shotgun (WGS) entry which is preliminary data.</text>
</comment>
<reference evidence="2" key="1">
    <citation type="journal article" date="2023" name="G3 (Bethesda)">
        <title>A reference genome for the long-term kleptoplast-retaining sea slug Elysia crispata morphotype clarki.</title>
        <authorList>
            <person name="Eastman K.E."/>
            <person name="Pendleton A.L."/>
            <person name="Shaikh M.A."/>
            <person name="Suttiyut T."/>
            <person name="Ogas R."/>
            <person name="Tomko P."/>
            <person name="Gavelis G."/>
            <person name="Widhalm J.R."/>
            <person name="Wisecaver J.H."/>
        </authorList>
    </citation>
    <scope>NUCLEOTIDE SEQUENCE</scope>
    <source>
        <strain evidence="2">ECLA1</strain>
    </source>
</reference>
<name>A0AAE1ADD9_9GAST</name>
<gene>
    <name evidence="2" type="ORF">RRG08_048620</name>
</gene>
<accession>A0AAE1ADD9</accession>
<feature type="compositionally biased region" description="Pro residues" evidence="1">
    <location>
        <begin position="30"/>
        <end position="41"/>
    </location>
</feature>
<dbReference type="EMBL" id="JAWDGP010002127">
    <property type="protein sequence ID" value="KAK3785485.1"/>
    <property type="molecule type" value="Genomic_DNA"/>
</dbReference>
<dbReference type="Proteomes" id="UP001283361">
    <property type="component" value="Unassembled WGS sequence"/>
</dbReference>
<proteinExistence type="predicted"/>
<evidence type="ECO:0000313" key="2">
    <source>
        <dbReference type="EMBL" id="KAK3785485.1"/>
    </source>
</evidence>
<evidence type="ECO:0000313" key="3">
    <source>
        <dbReference type="Proteomes" id="UP001283361"/>
    </source>
</evidence>